<sequence length="104" mass="12061">MVIQTFCAVSGDYGAHYRETIGKVFNKFRATGMPADIVRLVHHRFDRSTSNMATVGESEAEDPKLRMCRFLKVFKRWGFFTLHFDVFCTWTDTYIPTKSSSHNN</sequence>
<evidence type="ECO:0000313" key="1">
    <source>
        <dbReference type="EMBL" id="CAD6999494.1"/>
    </source>
</evidence>
<name>A0A811UL17_CERCA</name>
<reference evidence="1" key="1">
    <citation type="submission" date="2020-11" db="EMBL/GenBank/DDBJ databases">
        <authorList>
            <person name="Whitehead M."/>
        </authorList>
    </citation>
    <scope>NUCLEOTIDE SEQUENCE</scope>
    <source>
        <strain evidence="1">EGII</strain>
    </source>
</reference>
<gene>
    <name evidence="1" type="ORF">CCAP1982_LOCUS8018</name>
</gene>
<keyword evidence="2" id="KW-1185">Reference proteome</keyword>
<dbReference type="Proteomes" id="UP000606786">
    <property type="component" value="Unassembled WGS sequence"/>
</dbReference>
<dbReference type="AlphaFoldDB" id="A0A811UL17"/>
<protein>
    <submittedName>
        <fullName evidence="1">(Mediterranean fruit fly) hypothetical protein</fullName>
    </submittedName>
</protein>
<accession>A0A811UL17</accession>
<comment type="caution">
    <text evidence="1">The sequence shown here is derived from an EMBL/GenBank/DDBJ whole genome shotgun (WGS) entry which is preliminary data.</text>
</comment>
<dbReference type="EMBL" id="CAJHJT010000012">
    <property type="protein sequence ID" value="CAD6999494.1"/>
    <property type="molecule type" value="Genomic_DNA"/>
</dbReference>
<evidence type="ECO:0000313" key="2">
    <source>
        <dbReference type="Proteomes" id="UP000606786"/>
    </source>
</evidence>
<organism evidence="1 2">
    <name type="scientific">Ceratitis capitata</name>
    <name type="common">Mediterranean fruit fly</name>
    <name type="synonym">Tephritis capitata</name>
    <dbReference type="NCBI Taxonomy" id="7213"/>
    <lineage>
        <taxon>Eukaryota</taxon>
        <taxon>Metazoa</taxon>
        <taxon>Ecdysozoa</taxon>
        <taxon>Arthropoda</taxon>
        <taxon>Hexapoda</taxon>
        <taxon>Insecta</taxon>
        <taxon>Pterygota</taxon>
        <taxon>Neoptera</taxon>
        <taxon>Endopterygota</taxon>
        <taxon>Diptera</taxon>
        <taxon>Brachycera</taxon>
        <taxon>Muscomorpha</taxon>
        <taxon>Tephritoidea</taxon>
        <taxon>Tephritidae</taxon>
        <taxon>Ceratitis</taxon>
        <taxon>Ceratitis</taxon>
    </lineage>
</organism>
<proteinExistence type="predicted"/>